<gene>
    <name evidence="8" type="ORF">PFISCL1PPCAC_18890</name>
</gene>
<feature type="domain" description="Homeobox" evidence="7">
    <location>
        <begin position="138"/>
        <end position="184"/>
    </location>
</feature>
<dbReference type="AlphaFoldDB" id="A0AAV5WA63"/>
<comment type="subcellular location">
    <subcellularLocation>
        <location evidence="1 5">Nucleus</location>
    </subcellularLocation>
</comment>
<dbReference type="Proteomes" id="UP001432322">
    <property type="component" value="Unassembled WGS sequence"/>
</dbReference>
<evidence type="ECO:0000259" key="7">
    <source>
        <dbReference type="PROSITE" id="PS50071"/>
    </source>
</evidence>
<dbReference type="CDD" id="cd00086">
    <property type="entry name" value="homeodomain"/>
    <property type="match status" value="1"/>
</dbReference>
<evidence type="ECO:0000256" key="2">
    <source>
        <dbReference type="ARBA" id="ARBA00023125"/>
    </source>
</evidence>
<dbReference type="Pfam" id="PF05920">
    <property type="entry name" value="Homeobox_KN"/>
    <property type="match status" value="1"/>
</dbReference>
<dbReference type="GO" id="GO:0003677">
    <property type="term" value="F:DNA binding"/>
    <property type="evidence" value="ECO:0007669"/>
    <property type="project" value="UniProtKB-UniRule"/>
</dbReference>
<feature type="region of interest" description="Disordered" evidence="6">
    <location>
        <begin position="191"/>
        <end position="211"/>
    </location>
</feature>
<evidence type="ECO:0000256" key="1">
    <source>
        <dbReference type="ARBA" id="ARBA00004123"/>
    </source>
</evidence>
<feature type="DNA-binding region" description="Homeobox" evidence="5">
    <location>
        <begin position="140"/>
        <end position="185"/>
    </location>
</feature>
<sequence>AVPMVDAVMLENDSNKQAELSPAQKISDLSPPDSQRNSLDEGSGSGCSEERREIMMEEEVGDENRLPNEVIVGAEEEIVDVGKNCDDPPATPSSISDIVSLHGLPLSPSILAAVSPSLTVAGAVASDKAKQRAIATAIEKCVERKGGNLYPTREDKEKMAEELNVSYIQVNRWFANRRRKVTKHRKILGCSSPVGRGGEEEKEQEKDNVDECIEAIIEENRRKRRAEDDEEEEERRDAKMVANNEIPEASVHYSQDQLDSVPAPMGTAATAAMLAAAMTPGAAQGLSPYLLATLMSNPQITAQLLQQVLHQQQLFVQMQQQHALYANQAALASPVHHVTVNAHGQPTWMSPPISESPLEELSDRSEFSPRPSSPRFKDPHNIADPQMAKLLAATDLSEKESIAIAVLTEMANARY</sequence>
<organism evidence="8 9">
    <name type="scientific">Pristionchus fissidentatus</name>
    <dbReference type="NCBI Taxonomy" id="1538716"/>
    <lineage>
        <taxon>Eukaryota</taxon>
        <taxon>Metazoa</taxon>
        <taxon>Ecdysozoa</taxon>
        <taxon>Nematoda</taxon>
        <taxon>Chromadorea</taxon>
        <taxon>Rhabditida</taxon>
        <taxon>Rhabditina</taxon>
        <taxon>Diplogasteromorpha</taxon>
        <taxon>Diplogasteroidea</taxon>
        <taxon>Neodiplogasteridae</taxon>
        <taxon>Pristionchus</taxon>
    </lineage>
</organism>
<keyword evidence="2 5" id="KW-0238">DNA-binding</keyword>
<keyword evidence="9" id="KW-1185">Reference proteome</keyword>
<reference evidence="8" key="1">
    <citation type="submission" date="2023-10" db="EMBL/GenBank/DDBJ databases">
        <title>Genome assembly of Pristionchus species.</title>
        <authorList>
            <person name="Yoshida K."/>
            <person name="Sommer R.J."/>
        </authorList>
    </citation>
    <scope>NUCLEOTIDE SEQUENCE</scope>
    <source>
        <strain evidence="8">RS5133</strain>
    </source>
</reference>
<keyword evidence="4 5" id="KW-0539">Nucleus</keyword>
<dbReference type="SUPFAM" id="SSF46689">
    <property type="entry name" value="Homeodomain-like"/>
    <property type="match status" value="1"/>
</dbReference>
<evidence type="ECO:0000313" key="8">
    <source>
        <dbReference type="EMBL" id="GMT27593.1"/>
    </source>
</evidence>
<feature type="compositionally biased region" description="Basic and acidic residues" evidence="6">
    <location>
        <begin position="197"/>
        <end position="209"/>
    </location>
</feature>
<evidence type="ECO:0000256" key="5">
    <source>
        <dbReference type="PROSITE-ProRule" id="PRU00108"/>
    </source>
</evidence>
<comment type="caution">
    <text evidence="8">The sequence shown here is derived from an EMBL/GenBank/DDBJ whole genome shotgun (WGS) entry which is preliminary data.</text>
</comment>
<dbReference type="GO" id="GO:0005634">
    <property type="term" value="C:nucleus"/>
    <property type="evidence" value="ECO:0007669"/>
    <property type="project" value="UniProtKB-SubCell"/>
</dbReference>
<accession>A0AAV5WA63</accession>
<dbReference type="InterPro" id="IPR009057">
    <property type="entry name" value="Homeodomain-like_sf"/>
</dbReference>
<dbReference type="GO" id="GO:0006355">
    <property type="term" value="P:regulation of DNA-templated transcription"/>
    <property type="evidence" value="ECO:0007669"/>
    <property type="project" value="InterPro"/>
</dbReference>
<evidence type="ECO:0000256" key="4">
    <source>
        <dbReference type="ARBA" id="ARBA00023242"/>
    </source>
</evidence>
<evidence type="ECO:0000256" key="3">
    <source>
        <dbReference type="ARBA" id="ARBA00023155"/>
    </source>
</evidence>
<feature type="non-terminal residue" evidence="8">
    <location>
        <position position="1"/>
    </location>
</feature>
<evidence type="ECO:0000256" key="6">
    <source>
        <dbReference type="SAM" id="MobiDB-lite"/>
    </source>
</evidence>
<dbReference type="SMART" id="SM00389">
    <property type="entry name" value="HOX"/>
    <property type="match status" value="1"/>
</dbReference>
<keyword evidence="3 5" id="KW-0371">Homeobox</keyword>
<dbReference type="PROSITE" id="PS50071">
    <property type="entry name" value="HOMEOBOX_2"/>
    <property type="match status" value="1"/>
</dbReference>
<proteinExistence type="predicted"/>
<evidence type="ECO:0000313" key="9">
    <source>
        <dbReference type="Proteomes" id="UP001432322"/>
    </source>
</evidence>
<name>A0AAV5WA63_9BILA</name>
<feature type="region of interest" description="Disordered" evidence="6">
    <location>
        <begin position="1"/>
        <end position="65"/>
    </location>
</feature>
<protein>
    <recommendedName>
        <fullName evidence="7">Homeobox domain-containing protein</fullName>
    </recommendedName>
</protein>
<feature type="region of interest" description="Disordered" evidence="6">
    <location>
        <begin position="346"/>
        <end position="381"/>
    </location>
</feature>
<dbReference type="Gene3D" id="1.10.10.60">
    <property type="entry name" value="Homeodomain-like"/>
    <property type="match status" value="1"/>
</dbReference>
<dbReference type="EMBL" id="BTSY01000005">
    <property type="protein sequence ID" value="GMT27593.1"/>
    <property type="molecule type" value="Genomic_DNA"/>
</dbReference>
<dbReference type="InterPro" id="IPR008422">
    <property type="entry name" value="KN_HD"/>
</dbReference>
<dbReference type="InterPro" id="IPR001356">
    <property type="entry name" value="HD"/>
</dbReference>